<evidence type="ECO:0000313" key="4">
    <source>
        <dbReference type="Proteomes" id="UP000708208"/>
    </source>
</evidence>
<reference evidence="3" key="1">
    <citation type="submission" date="2021-06" db="EMBL/GenBank/DDBJ databases">
        <authorList>
            <person name="Hodson N. C."/>
            <person name="Mongue J. A."/>
            <person name="Jaron S. K."/>
        </authorList>
    </citation>
    <scope>NUCLEOTIDE SEQUENCE</scope>
</reference>
<evidence type="ECO:0000313" key="3">
    <source>
        <dbReference type="EMBL" id="CAG7722368.1"/>
    </source>
</evidence>
<dbReference type="GO" id="GO:0015171">
    <property type="term" value="F:amino acid transmembrane transporter activity"/>
    <property type="evidence" value="ECO:0007669"/>
    <property type="project" value="TreeGrafter"/>
</dbReference>
<sequence>MLVAAVGSTGFAASLSIFILVSLFAGILLCLLLISRKPQNSNSLLFMTPGLPFVPAVAVMVNFYLILKLNILTLVRFTFWMIIGLTLYFKYGIKNSTLEVQDDQAVELTVHSSPTESINRFKPPPSSGHR</sequence>
<feature type="transmembrane region" description="Helical" evidence="1">
    <location>
        <begin position="46"/>
        <end position="65"/>
    </location>
</feature>
<feature type="domain" description="Cationic amino acid transporter C-terminal" evidence="2">
    <location>
        <begin position="46"/>
        <end position="96"/>
    </location>
</feature>
<organism evidence="3 4">
    <name type="scientific">Allacma fusca</name>
    <dbReference type="NCBI Taxonomy" id="39272"/>
    <lineage>
        <taxon>Eukaryota</taxon>
        <taxon>Metazoa</taxon>
        <taxon>Ecdysozoa</taxon>
        <taxon>Arthropoda</taxon>
        <taxon>Hexapoda</taxon>
        <taxon>Collembola</taxon>
        <taxon>Symphypleona</taxon>
        <taxon>Sminthuridae</taxon>
        <taxon>Allacma</taxon>
    </lineage>
</organism>
<keyword evidence="1" id="KW-0812">Transmembrane</keyword>
<evidence type="ECO:0000259" key="2">
    <source>
        <dbReference type="Pfam" id="PF13906"/>
    </source>
</evidence>
<dbReference type="OrthoDB" id="3900342at2759"/>
<evidence type="ECO:0000256" key="1">
    <source>
        <dbReference type="SAM" id="Phobius"/>
    </source>
</evidence>
<dbReference type="PANTHER" id="PTHR43243:SF17">
    <property type="entry name" value="CATIONIC AMINO ACID TRANSPORTER-RELATED"/>
    <property type="match status" value="1"/>
</dbReference>
<gene>
    <name evidence="3" type="ORF">AFUS01_LOCUS11507</name>
</gene>
<protein>
    <recommendedName>
        <fullName evidence="2">Cationic amino acid transporter C-terminal domain-containing protein</fullName>
    </recommendedName>
</protein>
<dbReference type="Proteomes" id="UP000708208">
    <property type="component" value="Unassembled WGS sequence"/>
</dbReference>
<dbReference type="InterPro" id="IPR029485">
    <property type="entry name" value="CAT_C"/>
</dbReference>
<feature type="transmembrane region" description="Helical" evidence="1">
    <location>
        <begin position="71"/>
        <end position="89"/>
    </location>
</feature>
<dbReference type="PANTHER" id="PTHR43243">
    <property type="entry name" value="INNER MEMBRANE TRANSPORTER YGJI-RELATED"/>
    <property type="match status" value="1"/>
</dbReference>
<comment type="caution">
    <text evidence="3">The sequence shown here is derived from an EMBL/GenBank/DDBJ whole genome shotgun (WGS) entry which is preliminary data.</text>
</comment>
<keyword evidence="1" id="KW-0472">Membrane</keyword>
<feature type="transmembrane region" description="Helical" evidence="1">
    <location>
        <begin position="12"/>
        <end position="34"/>
    </location>
</feature>
<name>A0A8J2JNR5_9HEXA</name>
<keyword evidence="4" id="KW-1185">Reference proteome</keyword>
<dbReference type="Pfam" id="PF13906">
    <property type="entry name" value="AA_permease_C"/>
    <property type="match status" value="1"/>
</dbReference>
<dbReference type="EMBL" id="CAJVCH010088621">
    <property type="protein sequence ID" value="CAG7722368.1"/>
    <property type="molecule type" value="Genomic_DNA"/>
</dbReference>
<accession>A0A8J2JNR5</accession>
<keyword evidence="1" id="KW-1133">Transmembrane helix</keyword>
<dbReference type="AlphaFoldDB" id="A0A8J2JNR5"/>
<proteinExistence type="predicted"/>
<dbReference type="GO" id="GO:0005886">
    <property type="term" value="C:plasma membrane"/>
    <property type="evidence" value="ECO:0007669"/>
    <property type="project" value="TreeGrafter"/>
</dbReference>